<keyword evidence="1" id="KW-0812">Transmembrane</keyword>
<dbReference type="EMBL" id="JAQNDL010000002">
    <property type="protein sequence ID" value="MDC0718945.1"/>
    <property type="molecule type" value="Genomic_DNA"/>
</dbReference>
<accession>A0ABT5DZ88</accession>
<feature type="transmembrane region" description="Helical" evidence="1">
    <location>
        <begin position="315"/>
        <end position="337"/>
    </location>
</feature>
<dbReference type="RefSeq" id="WP_272087456.1">
    <property type="nucleotide sequence ID" value="NZ_JAQNDL010000002.1"/>
</dbReference>
<evidence type="ECO:0000313" key="3">
    <source>
        <dbReference type="Proteomes" id="UP001221686"/>
    </source>
</evidence>
<feature type="transmembrane region" description="Helical" evidence="1">
    <location>
        <begin position="203"/>
        <end position="226"/>
    </location>
</feature>
<evidence type="ECO:0000256" key="1">
    <source>
        <dbReference type="SAM" id="Phobius"/>
    </source>
</evidence>
<organism evidence="2 3">
    <name type="scientific">Nannocystis bainbridge</name>
    <dbReference type="NCBI Taxonomy" id="2995303"/>
    <lineage>
        <taxon>Bacteria</taxon>
        <taxon>Pseudomonadati</taxon>
        <taxon>Myxococcota</taxon>
        <taxon>Polyangia</taxon>
        <taxon>Nannocystales</taxon>
        <taxon>Nannocystaceae</taxon>
        <taxon>Nannocystis</taxon>
    </lineage>
</organism>
<feature type="transmembrane region" description="Helical" evidence="1">
    <location>
        <begin position="380"/>
        <end position="400"/>
    </location>
</feature>
<feature type="transmembrane region" description="Helical" evidence="1">
    <location>
        <begin position="247"/>
        <end position="277"/>
    </location>
</feature>
<comment type="caution">
    <text evidence="2">The sequence shown here is derived from an EMBL/GenBank/DDBJ whole genome shotgun (WGS) entry which is preliminary data.</text>
</comment>
<keyword evidence="3" id="KW-1185">Reference proteome</keyword>
<reference evidence="2 3" key="1">
    <citation type="submission" date="2022-11" db="EMBL/GenBank/DDBJ databases">
        <title>Minimal conservation of predation-associated metabolite biosynthetic gene clusters underscores biosynthetic potential of Myxococcota including descriptions for ten novel species: Archangium lansinium sp. nov., Myxococcus landrumus sp. nov., Nannocystis bai.</title>
        <authorList>
            <person name="Ahearne A."/>
            <person name="Stevens C."/>
            <person name="Dowd S."/>
        </authorList>
    </citation>
    <scope>NUCLEOTIDE SEQUENCE [LARGE SCALE GENOMIC DNA]</scope>
    <source>
        <strain evidence="2 3">BB15-2</strain>
    </source>
</reference>
<dbReference type="Proteomes" id="UP001221686">
    <property type="component" value="Unassembled WGS sequence"/>
</dbReference>
<keyword evidence="1" id="KW-1133">Transmembrane helix</keyword>
<feature type="transmembrane region" description="Helical" evidence="1">
    <location>
        <begin position="476"/>
        <end position="498"/>
    </location>
</feature>
<feature type="transmembrane region" description="Helical" evidence="1">
    <location>
        <begin position="539"/>
        <end position="560"/>
    </location>
</feature>
<feature type="transmembrane region" description="Helical" evidence="1">
    <location>
        <begin position="443"/>
        <end position="464"/>
    </location>
</feature>
<gene>
    <name evidence="2" type="ORF">POL25_18725</name>
</gene>
<protein>
    <submittedName>
        <fullName evidence="2">Uncharacterized protein</fullName>
    </submittedName>
</protein>
<name>A0ABT5DZ88_9BACT</name>
<proteinExistence type="predicted"/>
<sequence>MSRPLSIRSAARPFVARALRGPRGRRLFGLSVLLAALSAVLGTWLTLGTGEFERELRVALELEQSRYRQEEAGFMLIADSAEEAAQLRREVAKRFAGGETGYDEVAFRVNNALDAAETRLVRAAHGDAPRTHRKLQQEARLAYEAWSKYPLLTTGLHGLPDYNWYDADEVAILQVVVDRGMSPRIEEYASPLPPSDALKLTGVLAGGALLLLLLLAAPVLAGTQMAQETHENTLQPLAGSALRAHELAIGLTAGPLAVVGVLAAPQLLLMLAAAAAVGHLGAALAFVAVVLAGGAFLVMLGQLAGLALGKVRSPGLVGGGLAAILGVLGGVGVALAAELSERTAGTLALLPQAAASHSLAQAFGLGEASRGFGASLDTTAPVVIGAAGMLTFAFLGLRALARRVGNTSLVSLRRGEALVGAIVAMVLVTTANPPHPWRAEEFYLLNLGLLTIPLAILLMMRAPTGDVPPALRRTPVAALVGEFVGWAGLYLLLAGMLLTEGSMWLLWNPVALLYAGWFLGVAALLALRVAVAPMTFASRAWAGVCAAMLAVAFGHMIMWARPGEELLWRDAHVFGFTALSPLLGLVQALLTVAVPWTLLRALRRPASVAPAAGE</sequence>
<feature type="transmembrane region" description="Helical" evidence="1">
    <location>
        <begin position="283"/>
        <end position="308"/>
    </location>
</feature>
<feature type="transmembrane region" description="Helical" evidence="1">
    <location>
        <begin position="412"/>
        <end position="431"/>
    </location>
</feature>
<feature type="transmembrane region" description="Helical" evidence="1">
    <location>
        <begin position="504"/>
        <end position="527"/>
    </location>
</feature>
<keyword evidence="1" id="KW-0472">Membrane</keyword>
<feature type="transmembrane region" description="Helical" evidence="1">
    <location>
        <begin position="572"/>
        <end position="594"/>
    </location>
</feature>
<evidence type="ECO:0000313" key="2">
    <source>
        <dbReference type="EMBL" id="MDC0718945.1"/>
    </source>
</evidence>